<feature type="transmembrane region" description="Helical" evidence="1">
    <location>
        <begin position="60"/>
        <end position="76"/>
    </location>
</feature>
<dbReference type="InterPro" id="IPR018639">
    <property type="entry name" value="DUF2062"/>
</dbReference>
<dbReference type="AlphaFoldDB" id="A0A517TUG3"/>
<accession>A0A517TUG3</accession>
<dbReference type="Proteomes" id="UP000317909">
    <property type="component" value="Chromosome"/>
</dbReference>
<dbReference type="OrthoDB" id="268259at2"/>
<evidence type="ECO:0000313" key="4">
    <source>
        <dbReference type="Proteomes" id="UP000317909"/>
    </source>
</evidence>
<keyword evidence="1" id="KW-0812">Transmembrane</keyword>
<dbReference type="KEGG" id="llh:I41_11750"/>
<dbReference type="RefSeq" id="WP_145431615.1">
    <property type="nucleotide sequence ID" value="NZ_CP036339.1"/>
</dbReference>
<keyword evidence="1" id="KW-0472">Membrane</keyword>
<reference evidence="3 4" key="1">
    <citation type="submission" date="2019-02" db="EMBL/GenBank/DDBJ databases">
        <title>Deep-cultivation of Planctomycetes and their phenomic and genomic characterization uncovers novel biology.</title>
        <authorList>
            <person name="Wiegand S."/>
            <person name="Jogler M."/>
            <person name="Boedeker C."/>
            <person name="Pinto D."/>
            <person name="Vollmers J."/>
            <person name="Rivas-Marin E."/>
            <person name="Kohn T."/>
            <person name="Peeters S.H."/>
            <person name="Heuer A."/>
            <person name="Rast P."/>
            <person name="Oberbeckmann S."/>
            <person name="Bunk B."/>
            <person name="Jeske O."/>
            <person name="Meyerdierks A."/>
            <person name="Storesund J.E."/>
            <person name="Kallscheuer N."/>
            <person name="Luecker S."/>
            <person name="Lage O.M."/>
            <person name="Pohl T."/>
            <person name="Merkel B.J."/>
            <person name="Hornburger P."/>
            <person name="Mueller R.-W."/>
            <person name="Bruemmer F."/>
            <person name="Labrenz M."/>
            <person name="Spormann A.M."/>
            <person name="Op den Camp H."/>
            <person name="Overmann J."/>
            <person name="Amann R."/>
            <person name="Jetten M.S.M."/>
            <person name="Mascher T."/>
            <person name="Medema M.H."/>
            <person name="Devos D.P."/>
            <person name="Kaster A.-K."/>
            <person name="Ovreas L."/>
            <person name="Rohde M."/>
            <person name="Galperin M.Y."/>
            <person name="Jogler C."/>
        </authorList>
    </citation>
    <scope>NUCLEOTIDE SEQUENCE [LARGE SCALE GENOMIC DNA]</scope>
    <source>
        <strain evidence="3 4">I41</strain>
    </source>
</reference>
<keyword evidence="4" id="KW-1185">Reference proteome</keyword>
<sequence length="170" mass="18934">MLTLFLRPVRMLLQALIGNDTPRQTAWGFSLGMMVGLLPKGNLTAIAIAMVLCSLRVNRAAGFLAIAIFSYVGAFFDDTAHRLGSLLLTSPTLQPMFAAIYDKPLGPFSGLNNTAVLGQLFIGLYLFYPVYRAARVTTTYLRPRLQHYLMRYKLVRWIMGAEIGAQWGLE</sequence>
<evidence type="ECO:0000313" key="3">
    <source>
        <dbReference type="EMBL" id="QDT72010.1"/>
    </source>
</evidence>
<organism evidence="3 4">
    <name type="scientific">Lacipirellula limnantheis</name>
    <dbReference type="NCBI Taxonomy" id="2528024"/>
    <lineage>
        <taxon>Bacteria</taxon>
        <taxon>Pseudomonadati</taxon>
        <taxon>Planctomycetota</taxon>
        <taxon>Planctomycetia</taxon>
        <taxon>Pirellulales</taxon>
        <taxon>Lacipirellulaceae</taxon>
        <taxon>Lacipirellula</taxon>
    </lineage>
</organism>
<gene>
    <name evidence="3" type="ORF">I41_11750</name>
</gene>
<feature type="domain" description="DUF2062" evidence="2">
    <location>
        <begin position="13"/>
        <end position="140"/>
    </location>
</feature>
<evidence type="ECO:0000256" key="1">
    <source>
        <dbReference type="SAM" id="Phobius"/>
    </source>
</evidence>
<evidence type="ECO:0000259" key="2">
    <source>
        <dbReference type="Pfam" id="PF09835"/>
    </source>
</evidence>
<keyword evidence="1" id="KW-1133">Transmembrane helix</keyword>
<dbReference type="InterPro" id="IPR019935">
    <property type="entry name" value="CHP03546"/>
</dbReference>
<dbReference type="NCBIfam" id="TIGR03546">
    <property type="entry name" value="TIGR03546 family protein"/>
    <property type="match status" value="1"/>
</dbReference>
<protein>
    <recommendedName>
        <fullName evidence="2">DUF2062 domain-containing protein</fullName>
    </recommendedName>
</protein>
<dbReference type="Pfam" id="PF09835">
    <property type="entry name" value="DUF2062"/>
    <property type="match status" value="1"/>
</dbReference>
<dbReference type="EMBL" id="CP036339">
    <property type="protein sequence ID" value="QDT72010.1"/>
    <property type="molecule type" value="Genomic_DNA"/>
</dbReference>
<feature type="transmembrane region" description="Helical" evidence="1">
    <location>
        <begin position="115"/>
        <end position="134"/>
    </location>
</feature>
<name>A0A517TUG3_9BACT</name>
<feature type="transmembrane region" description="Helical" evidence="1">
    <location>
        <begin position="26"/>
        <end position="53"/>
    </location>
</feature>
<proteinExistence type="predicted"/>